<dbReference type="InterPro" id="IPR018356">
    <property type="entry name" value="Tscrpt_reg_HTH_DeoR_CS"/>
</dbReference>
<keyword evidence="2" id="KW-0805">Transcription regulation</keyword>
<dbReference type="Pfam" id="PF08220">
    <property type="entry name" value="HTH_DeoR"/>
    <property type="match status" value="1"/>
</dbReference>
<organism evidence="5 6">
    <name type="scientific">Paradevosia tibetensis</name>
    <dbReference type="NCBI Taxonomy" id="1447062"/>
    <lineage>
        <taxon>Bacteria</taxon>
        <taxon>Pseudomonadati</taxon>
        <taxon>Pseudomonadota</taxon>
        <taxon>Alphaproteobacteria</taxon>
        <taxon>Hyphomicrobiales</taxon>
        <taxon>Devosiaceae</taxon>
        <taxon>Paradevosia</taxon>
    </lineage>
</organism>
<dbReference type="PROSITE" id="PS51000">
    <property type="entry name" value="HTH_DEOR_2"/>
    <property type="match status" value="1"/>
</dbReference>
<dbReference type="AlphaFoldDB" id="A0A5B9DM82"/>
<dbReference type="Gene3D" id="1.10.10.10">
    <property type="entry name" value="Winged helix-like DNA-binding domain superfamily/Winged helix DNA-binding domain"/>
    <property type="match status" value="1"/>
</dbReference>
<keyword evidence="4" id="KW-0804">Transcription</keyword>
<evidence type="ECO:0000256" key="2">
    <source>
        <dbReference type="ARBA" id="ARBA00023015"/>
    </source>
</evidence>
<evidence type="ECO:0000256" key="1">
    <source>
        <dbReference type="ARBA" id="ARBA00022491"/>
    </source>
</evidence>
<dbReference type="InterPro" id="IPR014036">
    <property type="entry name" value="DeoR-like_C"/>
</dbReference>
<dbReference type="InterPro" id="IPR001034">
    <property type="entry name" value="DeoR_HTH"/>
</dbReference>
<accession>A0A5B9DM82</accession>
<dbReference type="Gene3D" id="3.30.750.70">
    <property type="entry name" value="4-hydroxybutyrate coenzyme like domains"/>
    <property type="match status" value="1"/>
</dbReference>
<dbReference type="InterPro" id="IPR036388">
    <property type="entry name" value="WH-like_DNA-bd_sf"/>
</dbReference>
<keyword evidence="3" id="KW-0238">DNA-binding</keyword>
<dbReference type="SUPFAM" id="SSF100950">
    <property type="entry name" value="NagB/RpiA/CoA transferase-like"/>
    <property type="match status" value="1"/>
</dbReference>
<dbReference type="PROSITE" id="PS00894">
    <property type="entry name" value="HTH_DEOR_1"/>
    <property type="match status" value="1"/>
</dbReference>
<dbReference type="PRINTS" id="PR00037">
    <property type="entry name" value="HTHLACR"/>
</dbReference>
<dbReference type="RefSeq" id="WP_049704399.1">
    <property type="nucleotide sequence ID" value="NZ_BMFM01000001.1"/>
</dbReference>
<evidence type="ECO:0000256" key="4">
    <source>
        <dbReference type="ARBA" id="ARBA00023163"/>
    </source>
</evidence>
<dbReference type="SUPFAM" id="SSF46785">
    <property type="entry name" value="Winged helix' DNA-binding domain"/>
    <property type="match status" value="1"/>
</dbReference>
<protein>
    <submittedName>
        <fullName evidence="5">DeoR/GlpR transcriptional regulator</fullName>
    </submittedName>
</protein>
<dbReference type="PANTHER" id="PTHR30363">
    <property type="entry name" value="HTH-TYPE TRANSCRIPTIONAL REGULATOR SRLR-RELATED"/>
    <property type="match status" value="1"/>
</dbReference>
<keyword evidence="6" id="KW-1185">Reference proteome</keyword>
<gene>
    <name evidence="5" type="ORF">FNA67_06315</name>
</gene>
<evidence type="ECO:0000256" key="3">
    <source>
        <dbReference type="ARBA" id="ARBA00023125"/>
    </source>
</evidence>
<dbReference type="OrthoDB" id="9814815at2"/>
<dbReference type="GO" id="GO:0003700">
    <property type="term" value="F:DNA-binding transcription factor activity"/>
    <property type="evidence" value="ECO:0007669"/>
    <property type="project" value="InterPro"/>
</dbReference>
<dbReference type="InterPro" id="IPR036390">
    <property type="entry name" value="WH_DNA-bd_sf"/>
</dbReference>
<dbReference type="InterPro" id="IPR037171">
    <property type="entry name" value="NagB/RpiA_transferase-like"/>
</dbReference>
<dbReference type="SMART" id="SM00420">
    <property type="entry name" value="HTH_DEOR"/>
    <property type="match status" value="1"/>
</dbReference>
<name>A0A5B9DM82_9HYPH</name>
<dbReference type="InterPro" id="IPR050313">
    <property type="entry name" value="Carb_Metab_HTH_regulators"/>
</dbReference>
<dbReference type="EMBL" id="CP041690">
    <property type="protein sequence ID" value="QEE19809.1"/>
    <property type="molecule type" value="Genomic_DNA"/>
</dbReference>
<dbReference type="Pfam" id="PF00455">
    <property type="entry name" value="DeoRC"/>
    <property type="match status" value="1"/>
</dbReference>
<evidence type="ECO:0000313" key="5">
    <source>
        <dbReference type="EMBL" id="QEE19809.1"/>
    </source>
</evidence>
<dbReference type="Proteomes" id="UP000321062">
    <property type="component" value="Chromosome"/>
</dbReference>
<dbReference type="GO" id="GO:0003677">
    <property type="term" value="F:DNA binding"/>
    <property type="evidence" value="ECO:0007669"/>
    <property type="project" value="UniProtKB-KW"/>
</dbReference>
<keyword evidence="1" id="KW-0678">Repressor</keyword>
<dbReference type="PANTHER" id="PTHR30363:SF4">
    <property type="entry name" value="GLYCEROL-3-PHOSPHATE REGULON REPRESSOR"/>
    <property type="match status" value="1"/>
</dbReference>
<dbReference type="KEGG" id="yti:FNA67_06315"/>
<sequence>MLSERQAEILSLIESEGAQYIEDLARRYGLTTQTIRRDINYLCDRGYARRFHGGVDVPVEGRNISANARFEINAAAKQVIARRIAAEIPEGATVLMGIGTTVQYVAEALRDHRDLTIVTNNIDVALTLGDAKHLEVHLTGGIYRPDDRDSVGPDTVRYFQKFHAACCVVGTGGLHPDIGMLEFTHEEAQVTAAIIENAEQRFLAADVSKWFRPAAAKVAPFSRMTRFFTDRLPDDPSIADKLRQSGVDVVICGSETS</sequence>
<reference evidence="5 6" key="1">
    <citation type="journal article" date="2015" name="Int. J. Syst. Evol. Microbiol.">
        <title>Youhaiella tibetensis gen. nov., sp. nov., isolated from subsurface sediment.</title>
        <authorList>
            <person name="Wang Y.X."/>
            <person name="Huang F.Q."/>
            <person name="Nogi Y."/>
            <person name="Pang S.J."/>
            <person name="Wang P.K."/>
            <person name="Lv J."/>
        </authorList>
    </citation>
    <scope>NUCLEOTIDE SEQUENCE [LARGE SCALE GENOMIC DNA]</scope>
    <source>
        <strain evidence="6">fig4</strain>
    </source>
</reference>
<proteinExistence type="predicted"/>
<dbReference type="SMART" id="SM01134">
    <property type="entry name" value="DeoRC"/>
    <property type="match status" value="1"/>
</dbReference>
<evidence type="ECO:0000313" key="6">
    <source>
        <dbReference type="Proteomes" id="UP000321062"/>
    </source>
</evidence>